<evidence type="ECO:0000313" key="2">
    <source>
        <dbReference type="EMBL" id="KAG1788218.1"/>
    </source>
</evidence>
<dbReference type="GeneID" id="64601133"/>
<comment type="caution">
    <text evidence="2">The sequence shown here is derived from an EMBL/GenBank/DDBJ whole genome shotgun (WGS) entry which is preliminary data.</text>
</comment>
<keyword evidence="3" id="KW-1185">Reference proteome</keyword>
<dbReference type="Proteomes" id="UP000719766">
    <property type="component" value="Unassembled WGS sequence"/>
</dbReference>
<organism evidence="2 3">
    <name type="scientific">Suillus plorans</name>
    <dbReference type="NCBI Taxonomy" id="116603"/>
    <lineage>
        <taxon>Eukaryota</taxon>
        <taxon>Fungi</taxon>
        <taxon>Dikarya</taxon>
        <taxon>Basidiomycota</taxon>
        <taxon>Agaricomycotina</taxon>
        <taxon>Agaricomycetes</taxon>
        <taxon>Agaricomycetidae</taxon>
        <taxon>Boletales</taxon>
        <taxon>Suillineae</taxon>
        <taxon>Suillaceae</taxon>
        <taxon>Suillus</taxon>
    </lineage>
</organism>
<dbReference type="RefSeq" id="XP_041155491.1">
    <property type="nucleotide sequence ID" value="XM_041307369.1"/>
</dbReference>
<name>A0A9P7AGC6_9AGAM</name>
<proteinExistence type="predicted"/>
<evidence type="ECO:0000256" key="1">
    <source>
        <dbReference type="SAM" id="MobiDB-lite"/>
    </source>
</evidence>
<gene>
    <name evidence="2" type="ORF">HD556DRAFT_1448022</name>
</gene>
<evidence type="ECO:0000313" key="3">
    <source>
        <dbReference type="Proteomes" id="UP000719766"/>
    </source>
</evidence>
<protein>
    <submittedName>
        <fullName evidence="2">Uncharacterized protein</fullName>
    </submittedName>
</protein>
<feature type="compositionally biased region" description="Basic and acidic residues" evidence="1">
    <location>
        <begin position="51"/>
        <end position="62"/>
    </location>
</feature>
<reference evidence="2" key="1">
    <citation type="journal article" date="2020" name="New Phytol.">
        <title>Comparative genomics reveals dynamic genome evolution in host specialist ectomycorrhizal fungi.</title>
        <authorList>
            <person name="Lofgren L.A."/>
            <person name="Nguyen N.H."/>
            <person name="Vilgalys R."/>
            <person name="Ruytinx J."/>
            <person name="Liao H.L."/>
            <person name="Branco S."/>
            <person name="Kuo A."/>
            <person name="LaButti K."/>
            <person name="Lipzen A."/>
            <person name="Andreopoulos W."/>
            <person name="Pangilinan J."/>
            <person name="Riley R."/>
            <person name="Hundley H."/>
            <person name="Na H."/>
            <person name="Barry K."/>
            <person name="Grigoriev I.V."/>
            <person name="Stajich J.E."/>
            <person name="Kennedy P.G."/>
        </authorList>
    </citation>
    <scope>NUCLEOTIDE SEQUENCE</scope>
    <source>
        <strain evidence="2">S12</strain>
    </source>
</reference>
<dbReference type="EMBL" id="JABBWE010000070">
    <property type="protein sequence ID" value="KAG1788218.1"/>
    <property type="molecule type" value="Genomic_DNA"/>
</dbReference>
<dbReference type="AlphaFoldDB" id="A0A9P7AGC6"/>
<accession>A0A9P7AGC6</accession>
<sequence>MTLTSPNFYCKRLSINFSAILVPMTTTLSPTSSRTMMPRMLTTEPFSGESIVHEPRKERALA</sequence>
<feature type="region of interest" description="Disordered" evidence="1">
    <location>
        <begin position="43"/>
        <end position="62"/>
    </location>
</feature>